<dbReference type="InterPro" id="IPR036388">
    <property type="entry name" value="WH-like_DNA-bd_sf"/>
</dbReference>
<evidence type="ECO:0000313" key="6">
    <source>
        <dbReference type="Proteomes" id="UP000199524"/>
    </source>
</evidence>
<dbReference type="GeneID" id="300209906"/>
<dbReference type="PANTHER" id="PTHR44688:SF16">
    <property type="entry name" value="DNA-BINDING TRANSCRIPTIONAL ACTIVATOR DEVR_DOSR"/>
    <property type="match status" value="1"/>
</dbReference>
<dbReference type="Gene3D" id="1.10.10.10">
    <property type="entry name" value="Winged helix-like DNA-binding domain superfamily/Winged helix DNA-binding domain"/>
    <property type="match status" value="1"/>
</dbReference>
<name>A0A1H1ZH14_9PSED</name>
<dbReference type="PRINTS" id="PR00038">
    <property type="entry name" value="HTHLUXR"/>
</dbReference>
<dbReference type="GO" id="GO:0003677">
    <property type="term" value="F:DNA binding"/>
    <property type="evidence" value="ECO:0007669"/>
    <property type="project" value="UniProtKB-KW"/>
</dbReference>
<dbReference type="SMART" id="SM00421">
    <property type="entry name" value="HTH_LUXR"/>
    <property type="match status" value="1"/>
</dbReference>
<dbReference type="SUPFAM" id="SSF75516">
    <property type="entry name" value="Pheromone-binding domain of LuxR-like quorum-sensing transcription factors"/>
    <property type="match status" value="1"/>
</dbReference>
<dbReference type="PROSITE" id="PS50043">
    <property type="entry name" value="HTH_LUXR_2"/>
    <property type="match status" value="1"/>
</dbReference>
<dbReference type="Pfam" id="PF03472">
    <property type="entry name" value="Autoind_bind"/>
    <property type="match status" value="1"/>
</dbReference>
<dbReference type="InterPro" id="IPR036693">
    <property type="entry name" value="TF_LuxR_autoind-bd_dom_sf"/>
</dbReference>
<keyword evidence="6" id="KW-1185">Reference proteome</keyword>
<feature type="domain" description="HTH luxR-type" evidence="4">
    <location>
        <begin position="183"/>
        <end position="244"/>
    </location>
</feature>
<dbReference type="Pfam" id="PF00196">
    <property type="entry name" value="GerE"/>
    <property type="match status" value="1"/>
</dbReference>
<dbReference type="Gene3D" id="3.30.450.80">
    <property type="entry name" value="Transcription factor LuxR-like, autoinducer-binding domain"/>
    <property type="match status" value="1"/>
</dbReference>
<dbReference type="InterPro" id="IPR005143">
    <property type="entry name" value="TF_LuxR_autoind-bd_dom"/>
</dbReference>
<dbReference type="EMBL" id="LT629777">
    <property type="protein sequence ID" value="SDT32496.1"/>
    <property type="molecule type" value="Genomic_DNA"/>
</dbReference>
<reference evidence="6" key="1">
    <citation type="submission" date="2016-10" db="EMBL/GenBank/DDBJ databases">
        <authorList>
            <person name="Varghese N."/>
            <person name="Submissions S."/>
        </authorList>
    </citation>
    <scope>NUCLEOTIDE SEQUENCE [LARGE SCALE GENOMIC DNA]</scope>
    <source>
        <strain evidence="6">ATCC 23835</strain>
    </source>
</reference>
<keyword evidence="3" id="KW-0804">Transcription</keyword>
<dbReference type="Proteomes" id="UP000199524">
    <property type="component" value="Chromosome I"/>
</dbReference>
<accession>A0A1H1ZH14</accession>
<dbReference type="RefSeq" id="WP_090209914.1">
    <property type="nucleotide sequence ID" value="NZ_LT629777.1"/>
</dbReference>
<dbReference type="SUPFAM" id="SSF46894">
    <property type="entry name" value="C-terminal effector domain of the bipartite response regulators"/>
    <property type="match status" value="1"/>
</dbReference>
<keyword evidence="1" id="KW-0805">Transcription regulation</keyword>
<protein>
    <submittedName>
        <fullName evidence="5">LuxR family transcriptional regulator</fullName>
    </submittedName>
</protein>
<evidence type="ECO:0000256" key="3">
    <source>
        <dbReference type="ARBA" id="ARBA00023163"/>
    </source>
</evidence>
<dbReference type="CDD" id="cd06170">
    <property type="entry name" value="LuxR_C_like"/>
    <property type="match status" value="1"/>
</dbReference>
<organism evidence="5 6">
    <name type="scientific">Pseudomonas asplenii</name>
    <dbReference type="NCBI Taxonomy" id="53407"/>
    <lineage>
        <taxon>Bacteria</taxon>
        <taxon>Pseudomonadati</taxon>
        <taxon>Pseudomonadota</taxon>
        <taxon>Gammaproteobacteria</taxon>
        <taxon>Pseudomonadales</taxon>
        <taxon>Pseudomonadaceae</taxon>
        <taxon>Pseudomonas</taxon>
    </lineage>
</organism>
<dbReference type="InterPro" id="IPR016032">
    <property type="entry name" value="Sig_transdc_resp-reg_C-effctor"/>
</dbReference>
<proteinExistence type="predicted"/>
<dbReference type="AlphaFoldDB" id="A0A1H1ZH14"/>
<evidence type="ECO:0000259" key="4">
    <source>
        <dbReference type="PROSITE" id="PS50043"/>
    </source>
</evidence>
<dbReference type="PANTHER" id="PTHR44688">
    <property type="entry name" value="DNA-BINDING TRANSCRIPTIONAL ACTIVATOR DEVR_DOSR"/>
    <property type="match status" value="1"/>
</dbReference>
<evidence type="ECO:0000256" key="2">
    <source>
        <dbReference type="ARBA" id="ARBA00023125"/>
    </source>
</evidence>
<dbReference type="InterPro" id="IPR000792">
    <property type="entry name" value="Tscrpt_reg_LuxR_C"/>
</dbReference>
<dbReference type="GO" id="GO:0006355">
    <property type="term" value="P:regulation of DNA-templated transcription"/>
    <property type="evidence" value="ECO:0007669"/>
    <property type="project" value="InterPro"/>
</dbReference>
<evidence type="ECO:0000313" key="5">
    <source>
        <dbReference type="EMBL" id="SDT32496.1"/>
    </source>
</evidence>
<sequence length="247" mass="28182">MSLKKERYEVDLYKLLECLNSDSTAKGPAIENTLEWARHYIDFSCIALLTIKNASIPSIDFYYEKNVPERWLKEYHRNEYAKDDPVIQYALNIGGIFSWRDALASFDTPRGREVVARGEKYGLRHGYTYFMPATNGQLQGAKLISLANVSSKSDIMCEYIVATLGAALCYLMENVINKQELCNVYLNDIELKILDWSAKGKSIWEVSKIIDTPERTVKYHLLNTYRKLKASNKAQAVSTATKLGLLK</sequence>
<keyword evidence="2" id="KW-0238">DNA-binding</keyword>
<gene>
    <name evidence="5" type="ORF">SAMN05216598_5047</name>
</gene>
<evidence type="ECO:0000256" key="1">
    <source>
        <dbReference type="ARBA" id="ARBA00023015"/>
    </source>
</evidence>